<dbReference type="SUPFAM" id="SSF53720">
    <property type="entry name" value="ALDH-like"/>
    <property type="match status" value="1"/>
</dbReference>
<dbReference type="Pfam" id="PF00171">
    <property type="entry name" value="Aldedh"/>
    <property type="match status" value="1"/>
</dbReference>
<feature type="domain" description="Aldehyde dehydrogenase" evidence="3">
    <location>
        <begin position="13"/>
        <end position="472"/>
    </location>
</feature>
<dbReference type="PANTHER" id="PTHR43353">
    <property type="entry name" value="SUCCINATE-SEMIALDEHYDE DEHYDROGENASE, MITOCHONDRIAL"/>
    <property type="match status" value="1"/>
</dbReference>
<gene>
    <name evidence="4" type="ORF">DXH78_08230</name>
</gene>
<comment type="similarity">
    <text evidence="1">Belongs to the aldehyde dehydrogenase family.</text>
</comment>
<dbReference type="AlphaFoldDB" id="A0A371BAI8"/>
<accession>A0A371BAI8</accession>
<dbReference type="EMBL" id="QRGO01000001">
    <property type="protein sequence ID" value="RDV04552.1"/>
    <property type="molecule type" value="Genomic_DNA"/>
</dbReference>
<evidence type="ECO:0000313" key="4">
    <source>
        <dbReference type="EMBL" id="RDV04552.1"/>
    </source>
</evidence>
<comment type="caution">
    <text evidence="4">The sequence shown here is derived from an EMBL/GenBank/DDBJ whole genome shotgun (WGS) entry which is preliminary data.</text>
</comment>
<sequence length="477" mass="51119">MHDRLAFFIDGAWSQGDGQRSGPVLNPATGEEIGRVPFASLDDIDRALAAAERGFEVWKKVLPQERAKVIRKIATLLREQTDTIAAIMTAEQGKPIGEARIEVGATAELFEWLAEESRRIYGRLVPSRFANTRTMVVHEPIGPVAAFSPWNFPCMMPGRKIAHALAAGCSIVLKPAEETPGTAVALGKVCEQAGVPKGVVNILFGEPAQVSERLIKSPVIRKISLTGSTNVGRHIATLAARDFKKVTLELGGHAPVIVFEDADLDRAISLSVGSRFRNAGQVCTAGSRFFVQEALYDKFVAGFTAAASALQVGNGLDPKSQMGPLANVRRIDAMEKLVADAESRGGQVRTGGRRKGNTGFFFEPTVITGLTNEADLMNVEPFGPLAPIVPFQTFDQVVTEANRVPYGLAAYAFTRSQSYAARVGEQLQAGIIAINGVTVTAPEGPFGGMKDSGTGRESGIEGLLEHMNVKTITETYN</sequence>
<dbReference type="OrthoDB" id="9812625at2"/>
<dbReference type="Gene3D" id="3.40.605.10">
    <property type="entry name" value="Aldehyde Dehydrogenase, Chain A, domain 1"/>
    <property type="match status" value="1"/>
</dbReference>
<evidence type="ECO:0000313" key="5">
    <source>
        <dbReference type="Proteomes" id="UP000263993"/>
    </source>
</evidence>
<dbReference type="GO" id="GO:0016620">
    <property type="term" value="F:oxidoreductase activity, acting on the aldehyde or oxo group of donors, NAD or NADP as acceptor"/>
    <property type="evidence" value="ECO:0007669"/>
    <property type="project" value="InterPro"/>
</dbReference>
<dbReference type="InterPro" id="IPR016160">
    <property type="entry name" value="Ald_DH_CS_CYS"/>
</dbReference>
<evidence type="ECO:0000259" key="3">
    <source>
        <dbReference type="Pfam" id="PF00171"/>
    </source>
</evidence>
<dbReference type="InterPro" id="IPR016162">
    <property type="entry name" value="Ald_DH_N"/>
</dbReference>
<proteinExistence type="inferred from homology"/>
<dbReference type="InterPro" id="IPR050740">
    <property type="entry name" value="Aldehyde_DH_Superfamily"/>
</dbReference>
<dbReference type="CDD" id="cd07103">
    <property type="entry name" value="ALDH_F5_SSADH_GabD"/>
    <property type="match status" value="1"/>
</dbReference>
<dbReference type="Proteomes" id="UP000263993">
    <property type="component" value="Unassembled WGS sequence"/>
</dbReference>
<protein>
    <submittedName>
        <fullName evidence="4">NAD-dependent succinate-semialdehyde dehydrogenase</fullName>
    </submittedName>
</protein>
<keyword evidence="5" id="KW-1185">Reference proteome</keyword>
<dbReference type="FunFam" id="3.40.605.10:FF:000007">
    <property type="entry name" value="NAD/NADP-dependent betaine aldehyde dehydrogenase"/>
    <property type="match status" value="1"/>
</dbReference>
<dbReference type="RefSeq" id="WP_115516577.1">
    <property type="nucleotide sequence ID" value="NZ_QRGO01000001.1"/>
</dbReference>
<organism evidence="4 5">
    <name type="scientific">Undibacter mobilis</name>
    <dbReference type="NCBI Taxonomy" id="2292256"/>
    <lineage>
        <taxon>Bacteria</taxon>
        <taxon>Pseudomonadati</taxon>
        <taxon>Pseudomonadota</taxon>
        <taxon>Alphaproteobacteria</taxon>
        <taxon>Hyphomicrobiales</taxon>
        <taxon>Nitrobacteraceae</taxon>
        <taxon>Undibacter</taxon>
    </lineage>
</organism>
<name>A0A371BAI8_9BRAD</name>
<dbReference type="PANTHER" id="PTHR43353:SF5">
    <property type="entry name" value="SUCCINATE-SEMIALDEHYDE DEHYDROGENASE, MITOCHONDRIAL"/>
    <property type="match status" value="1"/>
</dbReference>
<dbReference type="PROSITE" id="PS00070">
    <property type="entry name" value="ALDEHYDE_DEHYDR_CYS"/>
    <property type="match status" value="1"/>
</dbReference>
<keyword evidence="2" id="KW-0560">Oxidoreductase</keyword>
<dbReference type="FunFam" id="3.40.309.10:FF:000004">
    <property type="entry name" value="Succinate-semialdehyde dehydrogenase I"/>
    <property type="match status" value="1"/>
</dbReference>
<evidence type="ECO:0000256" key="1">
    <source>
        <dbReference type="ARBA" id="ARBA00009986"/>
    </source>
</evidence>
<dbReference type="InterPro" id="IPR016161">
    <property type="entry name" value="Ald_DH/histidinol_DH"/>
</dbReference>
<reference evidence="5" key="1">
    <citation type="submission" date="2018-08" db="EMBL/GenBank/DDBJ databases">
        <authorList>
            <person name="Kim S.-J."/>
            <person name="Jung G.-Y."/>
        </authorList>
    </citation>
    <scope>NUCLEOTIDE SEQUENCE [LARGE SCALE GENOMIC DNA]</scope>
    <source>
        <strain evidence="5">GY_H</strain>
    </source>
</reference>
<dbReference type="InterPro" id="IPR016163">
    <property type="entry name" value="Ald_DH_C"/>
</dbReference>
<dbReference type="InterPro" id="IPR015590">
    <property type="entry name" value="Aldehyde_DH_dom"/>
</dbReference>
<dbReference type="Gene3D" id="3.40.309.10">
    <property type="entry name" value="Aldehyde Dehydrogenase, Chain A, domain 2"/>
    <property type="match status" value="1"/>
</dbReference>
<evidence type="ECO:0000256" key="2">
    <source>
        <dbReference type="ARBA" id="ARBA00023002"/>
    </source>
</evidence>